<protein>
    <submittedName>
        <fullName evidence="4">GNAT family N-acetyltransferase</fullName>
    </submittedName>
</protein>
<evidence type="ECO:0000256" key="2">
    <source>
        <dbReference type="ARBA" id="ARBA00023315"/>
    </source>
</evidence>
<dbReference type="Gene3D" id="3.40.630.30">
    <property type="match status" value="1"/>
</dbReference>
<gene>
    <name evidence="4" type="ORF">ENT17_04835</name>
</gene>
<name>A0A7C4KYM7_9CHLR</name>
<dbReference type="PROSITE" id="PS51186">
    <property type="entry name" value="GNAT"/>
    <property type="match status" value="1"/>
</dbReference>
<evidence type="ECO:0000256" key="1">
    <source>
        <dbReference type="ARBA" id="ARBA00022679"/>
    </source>
</evidence>
<sequence>MEVALPSSRQHIRPLRSRKDILAVADLIEICFADHMDFDGREYIRYLRRFAVPDEGLTGKLLEPFQVPVRGLVWEEDGQIIGNLSLISFNRQGKRYTLIANVATHPAYRRRGIARLLTENALQQIRERGEPEAWLHVREDNPAAIHLYQSLGFEEQCRRTSWLWEPHYGFLPKVSNDKIRVLHRQASDWPLQSRWLDEIYPPEISWNLSLDKNRLKPNFWKDLWHWLNGGEALHLSAYRNDLLAGVISWQPTSAYADILWLAADCQHEEEIIAVLLPAAGRRLRNGRPLAVNYPAQRAIEGFRRAGFQPHVTLIWMRIQFS</sequence>
<dbReference type="SUPFAM" id="SSF55729">
    <property type="entry name" value="Acyl-CoA N-acyltransferases (Nat)"/>
    <property type="match status" value="1"/>
</dbReference>
<dbReference type="GO" id="GO:0016747">
    <property type="term" value="F:acyltransferase activity, transferring groups other than amino-acyl groups"/>
    <property type="evidence" value="ECO:0007669"/>
    <property type="project" value="InterPro"/>
</dbReference>
<dbReference type="CDD" id="cd04301">
    <property type="entry name" value="NAT_SF"/>
    <property type="match status" value="1"/>
</dbReference>
<dbReference type="InterPro" id="IPR000182">
    <property type="entry name" value="GNAT_dom"/>
</dbReference>
<evidence type="ECO:0000313" key="4">
    <source>
        <dbReference type="EMBL" id="HGS86926.1"/>
    </source>
</evidence>
<dbReference type="AlphaFoldDB" id="A0A7C4KYM7"/>
<feature type="domain" description="N-acetyltransferase" evidence="3">
    <location>
        <begin position="10"/>
        <end position="177"/>
    </location>
</feature>
<organism evidence="4">
    <name type="scientific">Bellilinea caldifistulae</name>
    <dbReference type="NCBI Taxonomy" id="360411"/>
    <lineage>
        <taxon>Bacteria</taxon>
        <taxon>Bacillati</taxon>
        <taxon>Chloroflexota</taxon>
        <taxon>Anaerolineae</taxon>
        <taxon>Anaerolineales</taxon>
        <taxon>Anaerolineaceae</taxon>
        <taxon>Bellilinea</taxon>
    </lineage>
</organism>
<reference evidence="4" key="1">
    <citation type="journal article" date="2020" name="mSystems">
        <title>Genome- and Community-Level Interaction Insights into Carbon Utilization and Element Cycling Functions of Hydrothermarchaeota in Hydrothermal Sediment.</title>
        <authorList>
            <person name="Zhou Z."/>
            <person name="Liu Y."/>
            <person name="Xu W."/>
            <person name="Pan J."/>
            <person name="Luo Z.H."/>
            <person name="Li M."/>
        </authorList>
    </citation>
    <scope>NUCLEOTIDE SEQUENCE [LARGE SCALE GENOMIC DNA]</scope>
    <source>
        <strain evidence="4">SpSt-556</strain>
    </source>
</reference>
<dbReference type="Pfam" id="PF00583">
    <property type="entry name" value="Acetyltransf_1"/>
    <property type="match status" value="1"/>
</dbReference>
<comment type="caution">
    <text evidence="4">The sequence shown here is derived from an EMBL/GenBank/DDBJ whole genome shotgun (WGS) entry which is preliminary data.</text>
</comment>
<accession>A0A7C4KYM7</accession>
<evidence type="ECO:0000259" key="3">
    <source>
        <dbReference type="PROSITE" id="PS51186"/>
    </source>
</evidence>
<proteinExistence type="predicted"/>
<keyword evidence="1 4" id="KW-0808">Transferase</keyword>
<keyword evidence="2" id="KW-0012">Acyltransferase</keyword>
<dbReference type="PANTHER" id="PTHR43877">
    <property type="entry name" value="AMINOALKYLPHOSPHONATE N-ACETYLTRANSFERASE-RELATED-RELATED"/>
    <property type="match status" value="1"/>
</dbReference>
<dbReference type="InterPro" id="IPR050832">
    <property type="entry name" value="Bact_Acetyltransf"/>
</dbReference>
<dbReference type="InterPro" id="IPR016181">
    <property type="entry name" value="Acyl_CoA_acyltransferase"/>
</dbReference>
<dbReference type="EMBL" id="DSXR01000051">
    <property type="protein sequence ID" value="HGS86926.1"/>
    <property type="molecule type" value="Genomic_DNA"/>
</dbReference>